<dbReference type="EC" id="2.7.8.36" evidence="4"/>
<evidence type="ECO:0000256" key="1">
    <source>
        <dbReference type="ARBA" id="ARBA00006464"/>
    </source>
</evidence>
<keyword evidence="2" id="KW-1133">Transmembrane helix</keyword>
<evidence type="ECO:0000313" key="5">
    <source>
        <dbReference type="Proteomes" id="UP000190868"/>
    </source>
</evidence>
<evidence type="ECO:0000259" key="3">
    <source>
        <dbReference type="Pfam" id="PF02397"/>
    </source>
</evidence>
<comment type="similarity">
    <text evidence="1">Belongs to the bacterial sugar transferase family.</text>
</comment>
<proteinExistence type="inferred from homology"/>
<gene>
    <name evidence="4" type="primary">pglC</name>
    <name evidence="4" type="ORF">CPIN18021_0867</name>
</gene>
<keyword evidence="2" id="KW-0472">Membrane</keyword>
<sequence length="202" mass="23492">MMYRKFFKRFFDLFGAIFLIILTSPIMILVAVLIRIKLGSPIIFTQERPGLESKIFKIYKFRTMSNKRDKNGNFLSDELRLGNFGKKIRSLSLDELPQLFNVLKGDMSFIGPRPLLVEYLNIYTPHQLQRHCVRPGITGLAQTNGRNAISWKEKFEYDVEYVKSLSFKTDIKIAIDTIKVVLKRQNINKQGFDTTEKFNGNN</sequence>
<keyword evidence="4" id="KW-0808">Transferase</keyword>
<feature type="transmembrane region" description="Helical" evidence="2">
    <location>
        <begin position="12"/>
        <end position="34"/>
    </location>
</feature>
<dbReference type="EMBL" id="CP017258">
    <property type="protein sequence ID" value="AQW87676.1"/>
    <property type="molecule type" value="Genomic_DNA"/>
</dbReference>
<dbReference type="InterPro" id="IPR003362">
    <property type="entry name" value="Bact_transf"/>
</dbReference>
<dbReference type="KEGG" id="cpin:CPIN18020_0864"/>
<dbReference type="Pfam" id="PF02397">
    <property type="entry name" value="Bac_transf"/>
    <property type="match status" value="1"/>
</dbReference>
<dbReference type="Proteomes" id="UP000190868">
    <property type="component" value="Chromosome"/>
</dbReference>
<evidence type="ECO:0000313" key="4">
    <source>
        <dbReference type="EMBL" id="AQW87676.1"/>
    </source>
</evidence>
<dbReference type="PANTHER" id="PTHR30576">
    <property type="entry name" value="COLANIC BIOSYNTHESIS UDP-GLUCOSE LIPID CARRIER TRANSFERASE"/>
    <property type="match status" value="1"/>
</dbReference>
<keyword evidence="2" id="KW-0812">Transmembrane</keyword>
<keyword evidence="5" id="KW-1185">Reference proteome</keyword>
<reference evidence="5" key="1">
    <citation type="submission" date="2016-09" db="EMBL/GenBank/DDBJ databases">
        <title>Comparative genomics of the Campylobacter concisus group.</title>
        <authorList>
            <person name="Miller W.G."/>
            <person name="Yee E."/>
            <person name="Chapman M.H."/>
            <person name="Huynh S."/>
            <person name="Bono J.L."/>
            <person name="On S.L.W."/>
            <person name="StLeger J."/>
            <person name="Foster G."/>
            <person name="Parker C.T."/>
        </authorList>
    </citation>
    <scope>NUCLEOTIDE SEQUENCE [LARGE SCALE GENOMIC DNA]</scope>
    <source>
        <strain evidence="5">RM18021</strain>
    </source>
</reference>
<accession>A0A1S6U7F5</accession>
<protein>
    <submittedName>
        <fullName evidence="4">N,N'-diacetylbacilliosaminyl-1-phosphate transferase</fullName>
        <ecNumber evidence="4">2.7.8.36</ecNumber>
    </submittedName>
</protein>
<dbReference type="PANTHER" id="PTHR30576:SF8">
    <property type="entry name" value="UNDECAPRENYL-PHOSPHATE GALACTOSE PHOSPHOTRANSFERASE"/>
    <property type="match status" value="1"/>
</dbReference>
<dbReference type="GO" id="GO:0102334">
    <property type="term" value="F:N,N'-diacetylbacilliosaminyl-1-phosphate transferase activity"/>
    <property type="evidence" value="ECO:0007669"/>
    <property type="project" value="UniProtKB-EC"/>
</dbReference>
<feature type="domain" description="Bacterial sugar transferase" evidence="3">
    <location>
        <begin position="8"/>
        <end position="183"/>
    </location>
</feature>
<evidence type="ECO:0000256" key="2">
    <source>
        <dbReference type="SAM" id="Phobius"/>
    </source>
</evidence>
<name>A0A1S6U7F5_9BACT</name>
<organism evidence="4 5">
    <name type="scientific">Campylobacter pinnipediorum subsp. caledonicus</name>
    <dbReference type="NCBI Taxonomy" id="1874362"/>
    <lineage>
        <taxon>Bacteria</taxon>
        <taxon>Pseudomonadati</taxon>
        <taxon>Campylobacterota</taxon>
        <taxon>Epsilonproteobacteria</taxon>
        <taxon>Campylobacterales</taxon>
        <taxon>Campylobacteraceae</taxon>
        <taxon>Campylobacter</taxon>
    </lineage>
</organism>
<dbReference type="AlphaFoldDB" id="A0A1S6U7F5"/>